<name>A0AAI8ALM6_MESHY</name>
<feature type="coiled-coil region" evidence="1">
    <location>
        <begin position="82"/>
        <end position="109"/>
    </location>
</feature>
<sequence length="112" mass="12995">MNYRSKINIVKRFLAGEPIVKISLENNLNSSLISFCAKKYLESGISGLELNKGRPIVKSKIRNNKPKKVSKNFDSKDESNSLISVYEELKFLREEIKLFKKEKKTLKKKLNF</sequence>
<reference evidence="2 3" key="1">
    <citation type="journal article" date="2013" name="Genome Announc.">
        <title>Complete Genome Sequence of Mycoplasma hyorhinis Strain SK76.</title>
        <authorList>
            <person name="Goodison S."/>
            <person name="Urquidi V."/>
            <person name="Kumar D."/>
            <person name="Reyes L."/>
            <person name="Rosser C.J."/>
        </authorList>
    </citation>
    <scope>NUCLEOTIDE SEQUENCE [LARGE SCALE GENOMIC DNA]</scope>
    <source>
        <strain evidence="2 3">SK76</strain>
    </source>
</reference>
<evidence type="ECO:0000256" key="1">
    <source>
        <dbReference type="SAM" id="Coils"/>
    </source>
</evidence>
<evidence type="ECO:0000313" key="3">
    <source>
        <dbReference type="Proteomes" id="UP000009399"/>
    </source>
</evidence>
<accession>A0AAI8ALM6</accession>
<dbReference type="AlphaFoldDB" id="A0AAI8ALM6"/>
<organism evidence="2 3">
    <name type="scientific">Mesomycoplasma hyorhinis SK76</name>
    <dbReference type="NCBI Taxonomy" id="1118964"/>
    <lineage>
        <taxon>Bacteria</taxon>
        <taxon>Bacillati</taxon>
        <taxon>Mycoplasmatota</taxon>
        <taxon>Mycoplasmoidales</taxon>
        <taxon>Metamycoplasmataceae</taxon>
        <taxon>Mesomycoplasma</taxon>
    </lineage>
</organism>
<gene>
    <name evidence="2" type="ORF">MOS_042</name>
</gene>
<dbReference type="Proteomes" id="UP000009399">
    <property type="component" value="Chromosome"/>
</dbReference>
<dbReference type="EMBL" id="CP003914">
    <property type="protein sequence ID" value="AFX73974.1"/>
    <property type="molecule type" value="Genomic_DNA"/>
</dbReference>
<dbReference type="KEGG" id="mhs:MOS_042"/>
<evidence type="ECO:0000313" key="2">
    <source>
        <dbReference type="EMBL" id="AFX73974.1"/>
    </source>
</evidence>
<keyword evidence="1" id="KW-0175">Coiled coil</keyword>
<proteinExistence type="predicted"/>
<protein>
    <submittedName>
        <fullName evidence="2">Mobile element protein</fullName>
    </submittedName>
</protein>